<evidence type="ECO:0000256" key="1">
    <source>
        <dbReference type="ARBA" id="ARBA00023002"/>
    </source>
</evidence>
<dbReference type="RefSeq" id="WP_192461215.1">
    <property type="nucleotide sequence ID" value="NZ_JACYFJ010000001.1"/>
</dbReference>
<dbReference type="Proteomes" id="UP001595814">
    <property type="component" value="Unassembled WGS sequence"/>
</dbReference>
<dbReference type="SUPFAM" id="SSF50129">
    <property type="entry name" value="GroES-like"/>
    <property type="match status" value="1"/>
</dbReference>
<reference evidence="4" key="1">
    <citation type="journal article" date="2019" name="Int. J. Syst. Evol. Microbiol.">
        <title>The Global Catalogue of Microorganisms (GCM) 10K type strain sequencing project: providing services to taxonomists for standard genome sequencing and annotation.</title>
        <authorList>
            <consortium name="The Broad Institute Genomics Platform"/>
            <consortium name="The Broad Institute Genome Sequencing Center for Infectious Disease"/>
            <person name="Wu L."/>
            <person name="Ma J."/>
        </authorList>
    </citation>
    <scope>NUCLEOTIDE SEQUENCE [LARGE SCALE GENOMIC DNA]</scope>
    <source>
        <strain evidence="4">CECT 7477</strain>
    </source>
</reference>
<keyword evidence="4" id="KW-1185">Reference proteome</keyword>
<keyword evidence="1 3" id="KW-0560">Oxidoreductase</keyword>
<dbReference type="Pfam" id="PF00107">
    <property type="entry name" value="ADH_zinc_N"/>
    <property type="match status" value="1"/>
</dbReference>
<accession>A0ABV8JRB9</accession>
<dbReference type="CDD" id="cd05288">
    <property type="entry name" value="PGDH"/>
    <property type="match status" value="1"/>
</dbReference>
<name>A0ABV8JRB9_9FLAO</name>
<feature type="domain" description="Enoyl reductase (ER)" evidence="2">
    <location>
        <begin position="15"/>
        <end position="329"/>
    </location>
</feature>
<gene>
    <name evidence="3" type="ORF">ACFOUT_04200</name>
</gene>
<dbReference type="InterPro" id="IPR041694">
    <property type="entry name" value="ADH_N_2"/>
</dbReference>
<dbReference type="InterPro" id="IPR045010">
    <property type="entry name" value="MDR_fam"/>
</dbReference>
<proteinExistence type="predicted"/>
<dbReference type="GO" id="GO:0016491">
    <property type="term" value="F:oxidoreductase activity"/>
    <property type="evidence" value="ECO:0007669"/>
    <property type="project" value="UniProtKB-KW"/>
</dbReference>
<dbReference type="Gene3D" id="3.40.50.720">
    <property type="entry name" value="NAD(P)-binding Rossmann-like Domain"/>
    <property type="match status" value="1"/>
</dbReference>
<evidence type="ECO:0000313" key="3">
    <source>
        <dbReference type="EMBL" id="MFC4095063.1"/>
    </source>
</evidence>
<protein>
    <submittedName>
        <fullName evidence="3">NADP-dependent oxidoreductase</fullName>
        <ecNumber evidence="3">1.-.-.-</ecNumber>
    </submittedName>
</protein>
<organism evidence="3 4">
    <name type="scientific">Euzebyella saccharophila</name>
    <dbReference type="NCBI Taxonomy" id="679664"/>
    <lineage>
        <taxon>Bacteria</taxon>
        <taxon>Pseudomonadati</taxon>
        <taxon>Bacteroidota</taxon>
        <taxon>Flavobacteriia</taxon>
        <taxon>Flavobacteriales</taxon>
        <taxon>Flavobacteriaceae</taxon>
        <taxon>Euzebyella</taxon>
    </lineage>
</organism>
<dbReference type="Gene3D" id="3.90.180.10">
    <property type="entry name" value="Medium-chain alcohol dehydrogenases, catalytic domain"/>
    <property type="match status" value="1"/>
</dbReference>
<comment type="caution">
    <text evidence="3">The sequence shown here is derived from an EMBL/GenBank/DDBJ whole genome shotgun (WGS) entry which is preliminary data.</text>
</comment>
<sequence length="331" mass="36140">MNNVIKLANRPAGEPQLSDFEFVTEDKPSPNDGEILLESKYISVDPYLRGRMRDVESYIDPFQLNEPMESTIVAEVVESKNSNFEKGDFVFGMLKWKEFQVSSGTGLNKVDPEKAPLSAYLGILGLTGLTAYISLEKIADLKEGETLLVSGASGAVGSTVGQIGKIRGCHVVGIAGSDEKLALMKDKFGFDEGINYKTTDDMTKAIAKACPNGVNVYYDNVGGDILDAALNNVNKNGRVINCGAISLYNEKEVPQGPRHEGILVKKTVLMQGFLVRDHAKDFGNAIQQLAQWLQEGKITHEETIVEGFKNTPQAFLDIFKGKNKGKMVVKA</sequence>
<dbReference type="SUPFAM" id="SSF51735">
    <property type="entry name" value="NAD(P)-binding Rossmann-fold domains"/>
    <property type="match status" value="1"/>
</dbReference>
<dbReference type="PANTHER" id="PTHR43205:SF7">
    <property type="entry name" value="PROSTAGLANDIN REDUCTASE 1"/>
    <property type="match status" value="1"/>
</dbReference>
<evidence type="ECO:0000313" key="4">
    <source>
        <dbReference type="Proteomes" id="UP001595814"/>
    </source>
</evidence>
<dbReference type="Pfam" id="PF16884">
    <property type="entry name" value="ADH_N_2"/>
    <property type="match status" value="1"/>
</dbReference>
<dbReference type="SMART" id="SM00829">
    <property type="entry name" value="PKS_ER"/>
    <property type="match status" value="1"/>
</dbReference>
<evidence type="ECO:0000259" key="2">
    <source>
        <dbReference type="SMART" id="SM00829"/>
    </source>
</evidence>
<dbReference type="InterPro" id="IPR011032">
    <property type="entry name" value="GroES-like_sf"/>
</dbReference>
<dbReference type="PANTHER" id="PTHR43205">
    <property type="entry name" value="PROSTAGLANDIN REDUCTASE"/>
    <property type="match status" value="1"/>
</dbReference>
<dbReference type="InterPro" id="IPR036291">
    <property type="entry name" value="NAD(P)-bd_dom_sf"/>
</dbReference>
<dbReference type="EC" id="1.-.-.-" evidence="3"/>
<dbReference type="EMBL" id="JBHSAW010000004">
    <property type="protein sequence ID" value="MFC4095063.1"/>
    <property type="molecule type" value="Genomic_DNA"/>
</dbReference>
<dbReference type="InterPro" id="IPR020843">
    <property type="entry name" value="ER"/>
</dbReference>
<dbReference type="InterPro" id="IPR013149">
    <property type="entry name" value="ADH-like_C"/>
</dbReference>